<dbReference type="Proteomes" id="UP001157502">
    <property type="component" value="Chromosome 1"/>
</dbReference>
<sequence length="981" mass="111591">MNDMRSRMPGSVRSSGQRVDSAGRSAKLQKTPKQGYRKLGVASQSGSASKSTGTRSGDKTLSMENSQSVNAAYGTSGPTYRSDHDSYAFLGGYPKGTMTLGRASTRNSHTARATAMGSSPNIATTTSDTHVCDEQSHTQFLQTGSLRAKGGRGGRVTGEGDVQFQLRELQRENDLLRREIEGGRNGCYGNEGKEGREGRPSSSVNSRKNLWSTEGKSRERSIRKEEGGLTSILKEQKWSTPEDNQHPQLSVNRQIEEPRVHRDVNNRLQHENSWRTHVDDRRGSVSPSHSPNNTYTPGPRNRSISPHSPGYAPNPKHHQADIHIPDNASSSNPRHQQDIHSPGYSYVPGPRHSPANTLVAVPRDSSGPRVSPPRSPCMVPGCDGFSSPSPLDLTEENFNRLQSEHEHQAKELYLLRKTMEEMELRIDSQKHTLRARDESIQKLLEIIQGGGTGPRGKRSDILTMATVHDEAESQLGHLEDMLDQREKENLQLREELHRRNQQDPTKTKAVQSVIDMKTTAPPFCFDPDVIWQDTKISSLERNIRDLEDEVQLMKSSGLLHPDDRLDELKHLDVYKSHSKFMKKKVDQQKQELNKKDAEMQALQTKLDALTNQNSDCKQHIAVLKESLNAKEQRGTTLQTEVDALRVRLEEKESFLSKKTKQLQDLTEEKSTLAGEIRDMKDMLDVKERKVNILQKKIDNLLEQLKDKDKQLVALRDRVKGLQTDSSNTDTALTTLEEALSEKERVIERLREQKDREDRARLEEVELMRKDNQDLKERLSILQAHTNGSQNTEESTRKLLEVSDRIRLLEQDVTRYREESGKSHAEVERLMGILREAETERANKEKNITELERQVKSPNILKQTVLGETRPDGPTDGNPHSFSQEAVRQTAERIRELERALRESMNTSSHRESLWAQEEAARMQAQRELEELMNALEKTRQELDATRQRLSTTQQSLQERDSHLSNLRQERRKQLEEILEMK</sequence>
<reference evidence="1" key="1">
    <citation type="submission" date="2021-05" db="EMBL/GenBank/DDBJ databases">
        <authorList>
            <person name="Pan Q."/>
            <person name="Jouanno E."/>
            <person name="Zahm M."/>
            <person name="Klopp C."/>
            <person name="Cabau C."/>
            <person name="Louis A."/>
            <person name="Berthelot C."/>
            <person name="Parey E."/>
            <person name="Roest Crollius H."/>
            <person name="Montfort J."/>
            <person name="Robinson-Rechavi M."/>
            <person name="Bouchez O."/>
            <person name="Lampietro C."/>
            <person name="Lopez Roques C."/>
            <person name="Donnadieu C."/>
            <person name="Postlethwait J."/>
            <person name="Bobe J."/>
            <person name="Dillon D."/>
            <person name="Chandos A."/>
            <person name="von Hippel F."/>
            <person name="Guiguen Y."/>
        </authorList>
    </citation>
    <scope>NUCLEOTIDE SEQUENCE</scope>
    <source>
        <strain evidence="1">YG-Jan2019</strain>
    </source>
</reference>
<organism evidence="1 2">
    <name type="scientific">Dallia pectoralis</name>
    <name type="common">Alaska blackfish</name>
    <dbReference type="NCBI Taxonomy" id="75939"/>
    <lineage>
        <taxon>Eukaryota</taxon>
        <taxon>Metazoa</taxon>
        <taxon>Chordata</taxon>
        <taxon>Craniata</taxon>
        <taxon>Vertebrata</taxon>
        <taxon>Euteleostomi</taxon>
        <taxon>Actinopterygii</taxon>
        <taxon>Neopterygii</taxon>
        <taxon>Teleostei</taxon>
        <taxon>Protacanthopterygii</taxon>
        <taxon>Esociformes</taxon>
        <taxon>Umbridae</taxon>
        <taxon>Dallia</taxon>
    </lineage>
</organism>
<evidence type="ECO:0000313" key="1">
    <source>
        <dbReference type="EMBL" id="KAJ8016009.1"/>
    </source>
</evidence>
<gene>
    <name evidence="1" type="ORF">DPEC_G00002670</name>
</gene>
<protein>
    <submittedName>
        <fullName evidence="1">Uncharacterized protein</fullName>
    </submittedName>
</protein>
<accession>A0ACC2HJ43</accession>
<evidence type="ECO:0000313" key="2">
    <source>
        <dbReference type="Proteomes" id="UP001157502"/>
    </source>
</evidence>
<proteinExistence type="predicted"/>
<comment type="caution">
    <text evidence="1">The sequence shown here is derived from an EMBL/GenBank/DDBJ whole genome shotgun (WGS) entry which is preliminary data.</text>
</comment>
<dbReference type="EMBL" id="CM055728">
    <property type="protein sequence ID" value="KAJ8016009.1"/>
    <property type="molecule type" value="Genomic_DNA"/>
</dbReference>
<name>A0ACC2HJ43_DALPE</name>
<keyword evidence="2" id="KW-1185">Reference proteome</keyword>